<feature type="transmembrane region" description="Helical" evidence="9">
    <location>
        <begin position="123"/>
        <end position="147"/>
    </location>
</feature>
<dbReference type="PRINTS" id="PR00781">
    <property type="entry name" value="LIPOSIGPTASE"/>
</dbReference>
<evidence type="ECO:0000256" key="3">
    <source>
        <dbReference type="ARBA" id="ARBA00022670"/>
    </source>
</evidence>
<organism evidence="11 12">
    <name type="scientific">Kineothrix alysoides</name>
    <dbReference type="NCBI Taxonomy" id="1469948"/>
    <lineage>
        <taxon>Bacteria</taxon>
        <taxon>Bacillati</taxon>
        <taxon>Bacillota</taxon>
        <taxon>Clostridia</taxon>
        <taxon>Lachnospirales</taxon>
        <taxon>Lachnospiraceae</taxon>
        <taxon>Kineothrix</taxon>
    </lineage>
</organism>
<comment type="subcellular location">
    <subcellularLocation>
        <location evidence="9">Cell membrane</location>
        <topology evidence="9">Multi-pass membrane protein</topology>
    </subcellularLocation>
</comment>
<feature type="active site" evidence="9">
    <location>
        <position position="133"/>
    </location>
</feature>
<evidence type="ECO:0000256" key="6">
    <source>
        <dbReference type="ARBA" id="ARBA00022801"/>
    </source>
</evidence>
<keyword evidence="7 9" id="KW-1133">Transmembrane helix</keyword>
<dbReference type="Pfam" id="PF01252">
    <property type="entry name" value="Peptidase_A8"/>
    <property type="match status" value="1"/>
</dbReference>
<keyword evidence="3 9" id="KW-0645">Protease</keyword>
<dbReference type="EC" id="3.4.23.36" evidence="9"/>
<evidence type="ECO:0000256" key="4">
    <source>
        <dbReference type="ARBA" id="ARBA00022692"/>
    </source>
</evidence>
<keyword evidence="2 9" id="KW-1003">Cell membrane</keyword>
<dbReference type="GO" id="GO:0005886">
    <property type="term" value="C:plasma membrane"/>
    <property type="evidence" value="ECO:0007669"/>
    <property type="project" value="UniProtKB-SubCell"/>
</dbReference>
<evidence type="ECO:0000313" key="11">
    <source>
        <dbReference type="EMBL" id="TCL59283.1"/>
    </source>
</evidence>
<keyword evidence="4 9" id="KW-0812">Transmembrane</keyword>
<dbReference type="STRING" id="1469948.GCA_000732725_00020"/>
<dbReference type="RefSeq" id="WP_031388811.1">
    <property type="nucleotide sequence ID" value="NZ_JPNB01000001.1"/>
</dbReference>
<gene>
    <name evidence="9" type="primary">lspA</name>
    <name evidence="11" type="ORF">EDD76_10419</name>
</gene>
<proteinExistence type="inferred from homology"/>
<dbReference type="GO" id="GO:0004190">
    <property type="term" value="F:aspartic-type endopeptidase activity"/>
    <property type="evidence" value="ECO:0007669"/>
    <property type="project" value="UniProtKB-UniRule"/>
</dbReference>
<evidence type="ECO:0000256" key="5">
    <source>
        <dbReference type="ARBA" id="ARBA00022750"/>
    </source>
</evidence>
<dbReference type="GO" id="GO:0006508">
    <property type="term" value="P:proteolysis"/>
    <property type="evidence" value="ECO:0007669"/>
    <property type="project" value="UniProtKB-KW"/>
</dbReference>
<keyword evidence="6 9" id="KW-0378">Hydrolase</keyword>
<comment type="similarity">
    <text evidence="1 9 10">Belongs to the peptidase A8 family.</text>
</comment>
<feature type="transmembrane region" description="Helical" evidence="9">
    <location>
        <begin position="85"/>
        <end position="103"/>
    </location>
</feature>
<dbReference type="OrthoDB" id="1770665at2"/>
<dbReference type="PANTHER" id="PTHR33695:SF1">
    <property type="entry name" value="LIPOPROTEIN SIGNAL PEPTIDASE"/>
    <property type="match status" value="1"/>
</dbReference>
<feature type="transmembrane region" description="Helical" evidence="9">
    <location>
        <begin position="59"/>
        <end position="79"/>
    </location>
</feature>
<keyword evidence="12" id="KW-1185">Reference proteome</keyword>
<evidence type="ECO:0000313" key="12">
    <source>
        <dbReference type="Proteomes" id="UP000295718"/>
    </source>
</evidence>
<dbReference type="HAMAP" id="MF_00161">
    <property type="entry name" value="LspA"/>
    <property type="match status" value="1"/>
</dbReference>
<dbReference type="AlphaFoldDB" id="A0A4R1R1Q7"/>
<comment type="caution">
    <text evidence="11">The sequence shown here is derived from an EMBL/GenBank/DDBJ whole genome shotgun (WGS) entry which is preliminary data.</text>
</comment>
<comment type="function">
    <text evidence="9">This protein specifically catalyzes the removal of signal peptides from prolipoproteins.</text>
</comment>
<comment type="pathway">
    <text evidence="9">Protein modification; lipoprotein biosynthesis (signal peptide cleavage).</text>
</comment>
<dbReference type="EMBL" id="SLUO01000004">
    <property type="protein sequence ID" value="TCL59283.1"/>
    <property type="molecule type" value="Genomic_DNA"/>
</dbReference>
<sequence length="150" mass="16885">MNYIGIIAAIFGTDFFIKNYMEKTLEEGKEKEKAGGFIRLRKHHNKGAFLNAGQGQRMVVAFISLMLTLVLTVFFIMTLGTKGNTVLKAGLSLLLGGAFSNTYDRWKRGYVVDYLSFHVRWKWLSNIIFNISDFCIIIGAFITALSVGNE</sequence>
<evidence type="ECO:0000256" key="1">
    <source>
        <dbReference type="ARBA" id="ARBA00006139"/>
    </source>
</evidence>
<evidence type="ECO:0000256" key="10">
    <source>
        <dbReference type="RuleBase" id="RU004181"/>
    </source>
</evidence>
<evidence type="ECO:0000256" key="2">
    <source>
        <dbReference type="ARBA" id="ARBA00022475"/>
    </source>
</evidence>
<reference evidence="11 12" key="1">
    <citation type="submission" date="2019-03" db="EMBL/GenBank/DDBJ databases">
        <title>Genomic Encyclopedia of Type Strains, Phase IV (KMG-IV): sequencing the most valuable type-strain genomes for metagenomic binning, comparative biology and taxonomic classification.</title>
        <authorList>
            <person name="Goeker M."/>
        </authorList>
    </citation>
    <scope>NUCLEOTIDE SEQUENCE [LARGE SCALE GENOMIC DNA]</scope>
    <source>
        <strain evidence="11 12">DSM 100556</strain>
    </source>
</reference>
<comment type="caution">
    <text evidence="9">Lacks conserved residue(s) required for the propagation of feature annotation.</text>
</comment>
<dbReference type="Proteomes" id="UP000295718">
    <property type="component" value="Unassembled WGS sequence"/>
</dbReference>
<keyword evidence="8 9" id="KW-0472">Membrane</keyword>
<keyword evidence="5 9" id="KW-0064">Aspartyl protease</keyword>
<name>A0A4R1R1Q7_9FIRM</name>
<dbReference type="InterPro" id="IPR001872">
    <property type="entry name" value="Peptidase_A8"/>
</dbReference>
<evidence type="ECO:0000256" key="9">
    <source>
        <dbReference type="HAMAP-Rule" id="MF_00161"/>
    </source>
</evidence>
<dbReference type="PANTHER" id="PTHR33695">
    <property type="entry name" value="LIPOPROTEIN SIGNAL PEPTIDASE"/>
    <property type="match status" value="1"/>
</dbReference>
<feature type="active site" evidence="9">
    <location>
        <position position="113"/>
    </location>
</feature>
<protein>
    <recommendedName>
        <fullName evidence="9">Lipoprotein signal peptidase</fullName>
        <ecNumber evidence="9">3.4.23.36</ecNumber>
    </recommendedName>
    <alternativeName>
        <fullName evidence="9">Prolipoprotein signal peptidase</fullName>
    </alternativeName>
    <alternativeName>
        <fullName evidence="9">Signal peptidase II</fullName>
        <shortName evidence="9">SPase II</shortName>
    </alternativeName>
</protein>
<evidence type="ECO:0000256" key="7">
    <source>
        <dbReference type="ARBA" id="ARBA00022989"/>
    </source>
</evidence>
<evidence type="ECO:0000256" key="8">
    <source>
        <dbReference type="ARBA" id="ARBA00023136"/>
    </source>
</evidence>
<accession>A0A4R1R1Q7</accession>
<comment type="catalytic activity">
    <reaction evidence="9">
        <text>Release of signal peptides from bacterial membrane prolipoproteins. Hydrolyzes -Xaa-Yaa-Zaa-|-(S,diacylglyceryl)Cys-, in which Xaa is hydrophobic (preferably Leu), and Yaa (Ala or Ser) and Zaa (Gly or Ala) have small, neutral side chains.</text>
        <dbReference type="EC" id="3.4.23.36"/>
    </reaction>
</comment>